<feature type="domain" description="Metalloenzyme" evidence="5">
    <location>
        <begin position="193"/>
        <end position="300"/>
    </location>
</feature>
<gene>
    <name evidence="6" type="ORF">EDC14_103332</name>
</gene>
<evidence type="ECO:0000313" key="6">
    <source>
        <dbReference type="EMBL" id="TCL61527.1"/>
    </source>
</evidence>
<keyword evidence="2" id="KW-0479">Metal-binding</keyword>
<evidence type="ECO:0000256" key="4">
    <source>
        <dbReference type="ARBA" id="ARBA00023235"/>
    </source>
</evidence>
<evidence type="ECO:0000256" key="2">
    <source>
        <dbReference type="ARBA" id="ARBA00022723"/>
    </source>
</evidence>
<dbReference type="GO" id="GO:0009117">
    <property type="term" value="P:nucleotide metabolic process"/>
    <property type="evidence" value="ECO:0007669"/>
    <property type="project" value="InterPro"/>
</dbReference>
<dbReference type="RefSeq" id="WP_132016228.1">
    <property type="nucleotide sequence ID" value="NZ_SLUN01000033.1"/>
</dbReference>
<dbReference type="GO" id="GO:0005829">
    <property type="term" value="C:cytosol"/>
    <property type="evidence" value="ECO:0007669"/>
    <property type="project" value="TreeGrafter"/>
</dbReference>
<dbReference type="InterPro" id="IPR010045">
    <property type="entry name" value="DeoB"/>
</dbReference>
<protein>
    <submittedName>
        <fullName evidence="6">Phosphoglycerate mutase</fullName>
    </submittedName>
</protein>
<dbReference type="PANTHER" id="PTHR21110:SF0">
    <property type="entry name" value="PHOSPHOPENTOMUTASE"/>
    <property type="match status" value="1"/>
</dbReference>
<dbReference type="PANTHER" id="PTHR21110">
    <property type="entry name" value="PHOSPHOPENTOMUTASE"/>
    <property type="match status" value="1"/>
</dbReference>
<proteinExistence type="inferred from homology"/>
<organism evidence="6 7">
    <name type="scientific">Hydrogenispora ethanolica</name>
    <dbReference type="NCBI Taxonomy" id="1082276"/>
    <lineage>
        <taxon>Bacteria</taxon>
        <taxon>Bacillati</taxon>
        <taxon>Bacillota</taxon>
        <taxon>Hydrogenispora</taxon>
    </lineage>
</organism>
<reference evidence="6 7" key="1">
    <citation type="submission" date="2019-03" db="EMBL/GenBank/DDBJ databases">
        <title>Genomic Encyclopedia of Type Strains, Phase IV (KMG-IV): sequencing the most valuable type-strain genomes for metagenomic binning, comparative biology and taxonomic classification.</title>
        <authorList>
            <person name="Goeker M."/>
        </authorList>
    </citation>
    <scope>NUCLEOTIDE SEQUENCE [LARGE SCALE GENOMIC DNA]</scope>
    <source>
        <strain evidence="6 7">LX-B</strain>
    </source>
</reference>
<evidence type="ECO:0000259" key="5">
    <source>
        <dbReference type="Pfam" id="PF01676"/>
    </source>
</evidence>
<dbReference type="GO" id="GO:0008973">
    <property type="term" value="F:phosphopentomutase activity"/>
    <property type="evidence" value="ECO:0007669"/>
    <property type="project" value="InterPro"/>
</dbReference>
<dbReference type="Gene3D" id="3.40.720.10">
    <property type="entry name" value="Alkaline Phosphatase, subunit A"/>
    <property type="match status" value="1"/>
</dbReference>
<dbReference type="Pfam" id="PF01676">
    <property type="entry name" value="Metalloenzyme"/>
    <property type="match status" value="1"/>
</dbReference>
<dbReference type="GO" id="GO:0000287">
    <property type="term" value="F:magnesium ion binding"/>
    <property type="evidence" value="ECO:0007669"/>
    <property type="project" value="InterPro"/>
</dbReference>
<dbReference type="GO" id="GO:0043094">
    <property type="term" value="P:metabolic compound salvage"/>
    <property type="evidence" value="ECO:0007669"/>
    <property type="project" value="InterPro"/>
</dbReference>
<evidence type="ECO:0000256" key="1">
    <source>
        <dbReference type="ARBA" id="ARBA00010373"/>
    </source>
</evidence>
<name>A0A4V2QCS5_HYDET</name>
<dbReference type="InterPro" id="IPR006124">
    <property type="entry name" value="Metalloenzyme"/>
</dbReference>
<dbReference type="OrthoDB" id="9778226at2"/>
<dbReference type="AlphaFoldDB" id="A0A4V2QCS5"/>
<evidence type="ECO:0000256" key="3">
    <source>
        <dbReference type="ARBA" id="ARBA00023211"/>
    </source>
</evidence>
<dbReference type="EMBL" id="SLUN01000033">
    <property type="protein sequence ID" value="TCL61527.1"/>
    <property type="molecule type" value="Genomic_DNA"/>
</dbReference>
<dbReference type="Proteomes" id="UP000295008">
    <property type="component" value="Unassembled WGS sequence"/>
</dbReference>
<evidence type="ECO:0000313" key="7">
    <source>
        <dbReference type="Proteomes" id="UP000295008"/>
    </source>
</evidence>
<sequence>MPLLLVFIDGFGLGAATDSNPFVTAEMPFIRSLFSGNPLVKETVGEGIQTADWLLLPTDTTMGVAGIPQSATGQTAFLSGINAARITGRHIHGFPTRALREILEQHSLFKVMNDNGRRAVFANTFTEEYFDTVKKGKWRHSATTTAALAGGCRLLMIPELLRGAAVYQDITNEMLREKGYAVPLYEPEEAARHLLGLAQQQDFTLFEYFQTDRCGHAQDRDWAHLILNRLDRFLGTIIAGRDETLSVLVVSDHGNIEDLSVKSHTFNPVPTFVFAENWLPFRSILTLTDIYDSVLETMGISIINEAF</sequence>
<dbReference type="InterPro" id="IPR017850">
    <property type="entry name" value="Alkaline_phosphatase_core_sf"/>
</dbReference>
<accession>A0A4V2QCS5</accession>
<dbReference type="SUPFAM" id="SSF53649">
    <property type="entry name" value="Alkaline phosphatase-like"/>
    <property type="match status" value="1"/>
</dbReference>
<comment type="similarity">
    <text evidence="1">Belongs to the phosphopentomutase family.</text>
</comment>
<keyword evidence="3" id="KW-0464">Manganese</keyword>
<keyword evidence="7" id="KW-1185">Reference proteome</keyword>
<keyword evidence="4" id="KW-0413">Isomerase</keyword>
<comment type="caution">
    <text evidence="6">The sequence shown here is derived from an EMBL/GenBank/DDBJ whole genome shotgun (WGS) entry which is preliminary data.</text>
</comment>